<evidence type="ECO:0000256" key="2">
    <source>
        <dbReference type="SAM" id="MobiDB-lite"/>
    </source>
</evidence>
<gene>
    <name evidence="3" type="ORF">PHATRDRAFT_49642</name>
</gene>
<feature type="region of interest" description="Disordered" evidence="2">
    <location>
        <begin position="144"/>
        <end position="204"/>
    </location>
</feature>
<dbReference type="Gene3D" id="1.25.40.10">
    <property type="entry name" value="Tetratricopeptide repeat domain"/>
    <property type="match status" value="3"/>
</dbReference>
<keyword evidence="4" id="KW-1185">Reference proteome</keyword>
<reference evidence="4" key="2">
    <citation type="submission" date="2008-08" db="EMBL/GenBank/DDBJ databases">
        <authorList>
            <consortium name="Diatom Consortium"/>
            <person name="Grigoriev I."/>
            <person name="Grimwood J."/>
            <person name="Kuo A."/>
            <person name="Otillar R.P."/>
            <person name="Salamov A."/>
            <person name="Detter J.C."/>
            <person name="Lindquist E."/>
            <person name="Shapiro H."/>
            <person name="Lucas S."/>
            <person name="Glavina del Rio T."/>
            <person name="Pitluck S."/>
            <person name="Rokhsar D."/>
            <person name="Bowler C."/>
        </authorList>
    </citation>
    <scope>GENOME REANNOTATION</scope>
    <source>
        <strain evidence="4">CCAP 1055/1</strain>
    </source>
</reference>
<dbReference type="Pfam" id="PF13812">
    <property type="entry name" value="PPR_3"/>
    <property type="match status" value="1"/>
</dbReference>
<organism evidence="3 4">
    <name type="scientific">Phaeodactylum tricornutum (strain CCAP 1055/1)</name>
    <dbReference type="NCBI Taxonomy" id="556484"/>
    <lineage>
        <taxon>Eukaryota</taxon>
        <taxon>Sar</taxon>
        <taxon>Stramenopiles</taxon>
        <taxon>Ochrophyta</taxon>
        <taxon>Bacillariophyta</taxon>
        <taxon>Bacillariophyceae</taxon>
        <taxon>Bacillariophycidae</taxon>
        <taxon>Naviculales</taxon>
        <taxon>Phaeodactylaceae</taxon>
        <taxon>Phaeodactylum</taxon>
    </lineage>
</organism>
<evidence type="ECO:0000313" key="4">
    <source>
        <dbReference type="Proteomes" id="UP000000759"/>
    </source>
</evidence>
<dbReference type="PANTHER" id="PTHR47942:SF63">
    <property type="entry name" value="PENTATRICOPEPTIDE REPEAT-CONTAINING PROTEIN"/>
    <property type="match status" value="1"/>
</dbReference>
<feature type="compositionally biased region" description="Low complexity" evidence="2">
    <location>
        <begin position="144"/>
        <end position="170"/>
    </location>
</feature>
<keyword evidence="1" id="KW-0677">Repeat</keyword>
<dbReference type="AlphaFoldDB" id="B7GBB3"/>
<dbReference type="InParanoid" id="B7GBB3"/>
<dbReference type="InterPro" id="IPR051222">
    <property type="entry name" value="PPR/CCM1_RNA-binding"/>
</dbReference>
<dbReference type="KEGG" id="pti:PHATRDRAFT_49642"/>
<dbReference type="InterPro" id="IPR011990">
    <property type="entry name" value="TPR-like_helical_dom_sf"/>
</dbReference>
<dbReference type="STRING" id="556484.B7GBB3"/>
<protein>
    <submittedName>
        <fullName evidence="3">Uncharacterized protein</fullName>
    </submittedName>
</protein>
<name>B7GBB3_PHATC</name>
<proteinExistence type="predicted"/>
<dbReference type="OrthoDB" id="822380at2759"/>
<dbReference type="Proteomes" id="UP000000759">
    <property type="component" value="Chromosome 23"/>
</dbReference>
<dbReference type="EMBL" id="CM000625">
    <property type="protein sequence ID" value="EEC44086.1"/>
    <property type="molecule type" value="Genomic_DNA"/>
</dbReference>
<dbReference type="eggNOG" id="KOG4197">
    <property type="taxonomic scope" value="Eukaryota"/>
</dbReference>
<dbReference type="RefSeq" id="XP_002184337.1">
    <property type="nucleotide sequence ID" value="XM_002184301.1"/>
</dbReference>
<accession>B7GBB3</accession>
<feature type="compositionally biased region" description="Basic and acidic residues" evidence="2">
    <location>
        <begin position="195"/>
        <end position="204"/>
    </location>
</feature>
<dbReference type="PaxDb" id="2850-Phatr49642"/>
<evidence type="ECO:0000256" key="1">
    <source>
        <dbReference type="ARBA" id="ARBA00022737"/>
    </source>
</evidence>
<dbReference type="GeneID" id="7198295"/>
<dbReference type="InterPro" id="IPR002885">
    <property type="entry name" value="PPR_rpt"/>
</dbReference>
<dbReference type="HOGENOM" id="CLU_444460_0_0_1"/>
<dbReference type="PANTHER" id="PTHR47942">
    <property type="entry name" value="TETRATRICOPEPTIDE REPEAT (TPR)-LIKE SUPERFAMILY PROTEIN-RELATED"/>
    <property type="match status" value="1"/>
</dbReference>
<reference evidence="3 4" key="1">
    <citation type="journal article" date="2008" name="Nature">
        <title>The Phaeodactylum genome reveals the evolutionary history of diatom genomes.</title>
        <authorList>
            <person name="Bowler C."/>
            <person name="Allen A.E."/>
            <person name="Badger J.H."/>
            <person name="Grimwood J."/>
            <person name="Jabbari K."/>
            <person name="Kuo A."/>
            <person name="Maheswari U."/>
            <person name="Martens C."/>
            <person name="Maumus F."/>
            <person name="Otillar R.P."/>
            <person name="Rayko E."/>
            <person name="Salamov A."/>
            <person name="Vandepoele K."/>
            <person name="Beszteri B."/>
            <person name="Gruber A."/>
            <person name="Heijde M."/>
            <person name="Katinka M."/>
            <person name="Mock T."/>
            <person name="Valentin K."/>
            <person name="Verret F."/>
            <person name="Berges J.A."/>
            <person name="Brownlee C."/>
            <person name="Cadoret J.P."/>
            <person name="Chiovitti A."/>
            <person name="Choi C.J."/>
            <person name="Coesel S."/>
            <person name="De Martino A."/>
            <person name="Detter J.C."/>
            <person name="Durkin C."/>
            <person name="Falciatore A."/>
            <person name="Fournet J."/>
            <person name="Haruta M."/>
            <person name="Huysman M.J."/>
            <person name="Jenkins B.D."/>
            <person name="Jiroutova K."/>
            <person name="Jorgensen R.E."/>
            <person name="Joubert Y."/>
            <person name="Kaplan A."/>
            <person name="Kroger N."/>
            <person name="Kroth P.G."/>
            <person name="La Roche J."/>
            <person name="Lindquist E."/>
            <person name="Lommer M."/>
            <person name="Martin-Jezequel V."/>
            <person name="Lopez P.J."/>
            <person name="Lucas S."/>
            <person name="Mangogna M."/>
            <person name="McGinnis K."/>
            <person name="Medlin L.K."/>
            <person name="Montsant A."/>
            <person name="Oudot-Le Secq M.P."/>
            <person name="Napoli C."/>
            <person name="Obornik M."/>
            <person name="Parker M.S."/>
            <person name="Petit J.L."/>
            <person name="Porcel B.M."/>
            <person name="Poulsen N."/>
            <person name="Robison M."/>
            <person name="Rychlewski L."/>
            <person name="Rynearson T.A."/>
            <person name="Schmutz J."/>
            <person name="Shapiro H."/>
            <person name="Siaut M."/>
            <person name="Stanley M."/>
            <person name="Sussman M.R."/>
            <person name="Taylor A.R."/>
            <person name="Vardi A."/>
            <person name="von Dassow P."/>
            <person name="Vyverman W."/>
            <person name="Willis A."/>
            <person name="Wyrwicz L.S."/>
            <person name="Rokhsar D.S."/>
            <person name="Weissenbach J."/>
            <person name="Armbrust E.V."/>
            <person name="Green B.R."/>
            <person name="Van de Peer Y."/>
            <person name="Grigoriev I.V."/>
        </authorList>
    </citation>
    <scope>NUCLEOTIDE SEQUENCE [LARGE SCALE GENOMIC DNA]</scope>
    <source>
        <strain evidence="3 4">CCAP 1055/1</strain>
    </source>
</reference>
<sequence length="705" mass="77824">MGMDRRSIADLTVRFRLHRVPMLVVGNEHGPPPPPLPTGGVGHSGWVDRRKKNVCADPGKHPLHYMIKTQHNKNTIAYIPLCGGNIGIDIMRTFALLSIRSAHGRMLWRGTVLLTVMILLHRPEPTHAWTTTTTTTTTRWLLSSPTTSWTSTTTRPTAAETRTATTGTITTRRHLSSSTLPDAKLPNDTVSPDPTRPETDESSRRQQLVFNQGLNDLAESCSNPKVQVVTKAQACQDRYTEAVQSHTHPTDLISFNTVLKAWTKAGACLAEHAQHGHMLDANVPVYTPRDCAQRAQDLLQARVAQQQDVDTMSYNSVMDGWAKSRAVEAPLRVEELLAQLQQGSRHGLYPDTLSYNALVDAYAYSNKPERMDRLEQIWQDMQRMDQQQTDSDDAASVPRVRPTVRSINSILHAYARQVPEDATYAPKALQILVDMKRQHEKVPDPAVQPDVMTYTTVMDAFARVGNVQAAEQADQLFSELQSLYESTKNDRFRPSVYTYVTLLIAWSRSHAPQATTRASEILEALLADPHVTPNARAFTAVIATWGRSRDVRKAPKAVQILQRMKALATTNPEVAPSLYSYNSAMDCCARVRGDSVQNTAALKMAFAIFQSLNADTAVQANHVTFGILLKNAGALLPAGDERNKIAIAVLKKAMAAGQVDPSVLINFQKAADASVVSVTLEPLAAGQGHLDFNKIPAAWNKHVQK</sequence>
<evidence type="ECO:0000313" key="3">
    <source>
        <dbReference type="EMBL" id="EEC44086.1"/>
    </source>
</evidence>